<dbReference type="SUPFAM" id="SSF111057">
    <property type="entry name" value="Hypothetical protein PF0899"/>
    <property type="match status" value="1"/>
</dbReference>
<dbReference type="PIRSF" id="PIRSF004604">
    <property type="entry name" value="UCP004604"/>
    <property type="match status" value="1"/>
</dbReference>
<dbReference type="PaxDb" id="593117-TGAM_1064"/>
<dbReference type="NCBIfam" id="NF041190">
    <property type="entry name" value="encap_f4a"/>
    <property type="match status" value="1"/>
</dbReference>
<dbReference type="AlphaFoldDB" id="C5A5Q4"/>
<dbReference type="KEGG" id="tga:TGAM_1064"/>
<dbReference type="InterPro" id="IPR036216">
    <property type="entry name" value="ENCP4_sf"/>
</dbReference>
<proteinExistence type="predicted"/>
<dbReference type="STRING" id="593117.TGAM_1064"/>
<evidence type="ECO:0000313" key="2">
    <source>
        <dbReference type="Proteomes" id="UP000001488"/>
    </source>
</evidence>
<dbReference type="eggNOG" id="arCOG03807">
    <property type="taxonomic scope" value="Archaea"/>
</dbReference>
<gene>
    <name evidence="1" type="ordered locus">TGAM_1064</name>
</gene>
<protein>
    <submittedName>
        <fullName evidence="1">Uncharacterized protein</fullName>
    </submittedName>
</protein>
<dbReference type="HOGENOM" id="CLU_2366334_0_0_2"/>
<dbReference type="Proteomes" id="UP000001488">
    <property type="component" value="Chromosome"/>
</dbReference>
<evidence type="ECO:0000313" key="1">
    <source>
        <dbReference type="EMBL" id="ACS33566.1"/>
    </source>
</evidence>
<organism evidence="1 2">
    <name type="scientific">Thermococcus gammatolerans (strain DSM 15229 / JCM 11827 / EJ3)</name>
    <dbReference type="NCBI Taxonomy" id="593117"/>
    <lineage>
        <taxon>Archaea</taxon>
        <taxon>Methanobacteriati</taxon>
        <taxon>Methanobacteriota</taxon>
        <taxon>Thermococci</taxon>
        <taxon>Thermococcales</taxon>
        <taxon>Thermococcaceae</taxon>
        <taxon>Thermococcus</taxon>
    </lineage>
</organism>
<sequence length="108" mass="11980">MSNPFKSPSPLFSVSKMRGDLIRVLSDIEEKANELKLDGYEPDVVLVGLEAYEFIKEQVKEEFGGDEEILELSGLKIRLLEELGGDAVVIDTKALGYAPAAKRLRIVQ</sequence>
<keyword evidence="2" id="KW-1185">Reference proteome</keyword>
<dbReference type="InterPro" id="IPR014418">
    <property type="entry name" value="ENCP4"/>
</dbReference>
<reference evidence="1 2" key="1">
    <citation type="journal article" date="2007" name="Genome Biol.">
        <title>Genome analysis and genome-wide proteomics of Thermococcus gammatolerans, the most radioresistant organism known amongst the Archaea.</title>
        <authorList>
            <person name="Zivanovic Y."/>
            <person name="Armengaud J."/>
            <person name="Lagorce A."/>
            <person name="Leplat C."/>
            <person name="Guerin P."/>
            <person name="Dutertre M."/>
            <person name="Anthouard V."/>
            <person name="Forterre P."/>
            <person name="Wincker P."/>
            <person name="Confalonieri F."/>
        </authorList>
    </citation>
    <scope>NUCLEOTIDE SEQUENCE [LARGE SCALE GENOMIC DNA]</scope>
    <source>
        <strain evidence="2">DSM 15229 / JCM 11827 / EJ3</strain>
    </source>
</reference>
<name>C5A5Q4_THEGJ</name>
<dbReference type="Gene3D" id="3.30.2320.10">
    <property type="entry name" value="hypothetical protein PF0899 domain"/>
    <property type="match status" value="1"/>
</dbReference>
<accession>C5A5Q4</accession>
<dbReference type="EMBL" id="CP001398">
    <property type="protein sequence ID" value="ACS33566.1"/>
    <property type="molecule type" value="Genomic_DNA"/>
</dbReference>
<dbReference type="Pfam" id="PF08967">
    <property type="entry name" value="ENCP4"/>
    <property type="match status" value="1"/>
</dbReference>
<dbReference type="PATRIC" id="fig|593117.10.peg.1063"/>